<dbReference type="GO" id="GO:0005654">
    <property type="term" value="C:nucleoplasm"/>
    <property type="evidence" value="ECO:0007669"/>
    <property type="project" value="UniProtKB-SubCell"/>
</dbReference>
<comment type="similarity">
    <text evidence="2">Belongs to the ZCCHC8 family.</text>
</comment>
<dbReference type="SMART" id="SM00581">
    <property type="entry name" value="PSP"/>
    <property type="match status" value="1"/>
</dbReference>
<evidence type="ECO:0000313" key="10">
    <source>
        <dbReference type="EMBL" id="PIA39527.1"/>
    </source>
</evidence>
<evidence type="ECO:0000313" key="11">
    <source>
        <dbReference type="Proteomes" id="UP000230069"/>
    </source>
</evidence>
<dbReference type="OrthoDB" id="8026949at2759"/>
<evidence type="ECO:0000256" key="2">
    <source>
        <dbReference type="ARBA" id="ARBA00007497"/>
    </source>
</evidence>
<feature type="region of interest" description="Disordered" evidence="8">
    <location>
        <begin position="1"/>
        <end position="56"/>
    </location>
</feature>
<dbReference type="GO" id="GO:0008270">
    <property type="term" value="F:zinc ion binding"/>
    <property type="evidence" value="ECO:0007669"/>
    <property type="project" value="UniProtKB-KW"/>
</dbReference>
<dbReference type="InterPro" id="IPR001878">
    <property type="entry name" value="Znf_CCHC"/>
</dbReference>
<dbReference type="STRING" id="218851.A0A2G5D8I5"/>
<name>A0A2G5D8I5_AQUCA</name>
<dbReference type="PANTHER" id="PTHR13316:SF0">
    <property type="entry name" value="ZINC FINGER CCHC DOMAIN-CONTAINING PROTEIN 8"/>
    <property type="match status" value="1"/>
</dbReference>
<dbReference type="Proteomes" id="UP000230069">
    <property type="component" value="Unassembled WGS sequence"/>
</dbReference>
<dbReference type="InterPro" id="IPR052115">
    <property type="entry name" value="NEXT_complex_subunit_ZCCHC8"/>
</dbReference>
<feature type="compositionally biased region" description="Polar residues" evidence="8">
    <location>
        <begin position="500"/>
        <end position="513"/>
    </location>
</feature>
<dbReference type="InterPro" id="IPR006568">
    <property type="entry name" value="PSP_pro-rich"/>
</dbReference>
<dbReference type="SUPFAM" id="SSF57756">
    <property type="entry name" value="Retrovirus zinc finger-like domains"/>
    <property type="match status" value="1"/>
</dbReference>
<keyword evidence="4 7" id="KW-0863">Zinc-finger</keyword>
<dbReference type="Pfam" id="PF04046">
    <property type="entry name" value="PSP"/>
    <property type="match status" value="1"/>
</dbReference>
<comment type="subcellular location">
    <subcellularLocation>
        <location evidence="1">Nucleus</location>
        <location evidence="1">Nucleoplasm</location>
    </subcellularLocation>
</comment>
<evidence type="ECO:0000256" key="5">
    <source>
        <dbReference type="ARBA" id="ARBA00022833"/>
    </source>
</evidence>
<evidence type="ECO:0000256" key="8">
    <source>
        <dbReference type="SAM" id="MobiDB-lite"/>
    </source>
</evidence>
<evidence type="ECO:0000256" key="4">
    <source>
        <dbReference type="ARBA" id="ARBA00022771"/>
    </source>
</evidence>
<feature type="region of interest" description="Disordered" evidence="8">
    <location>
        <begin position="288"/>
        <end position="322"/>
    </location>
</feature>
<dbReference type="InParanoid" id="A0A2G5D8I5"/>
<reference evidence="10 11" key="1">
    <citation type="submission" date="2017-09" db="EMBL/GenBank/DDBJ databases">
        <title>WGS assembly of Aquilegia coerulea Goldsmith.</title>
        <authorList>
            <person name="Hodges S."/>
            <person name="Kramer E."/>
            <person name="Nordborg M."/>
            <person name="Tomkins J."/>
            <person name="Borevitz J."/>
            <person name="Derieg N."/>
            <person name="Yan J."/>
            <person name="Mihaltcheva S."/>
            <person name="Hayes R.D."/>
            <person name="Rokhsar D."/>
        </authorList>
    </citation>
    <scope>NUCLEOTIDE SEQUENCE [LARGE SCALE GENOMIC DNA]</scope>
    <source>
        <strain evidence="11">cv. Goldsmith</strain>
    </source>
</reference>
<keyword evidence="5" id="KW-0862">Zinc</keyword>
<keyword evidence="11" id="KW-1185">Reference proteome</keyword>
<gene>
    <name evidence="10" type="ORF">AQUCO_02600170v1</name>
</gene>
<feature type="compositionally biased region" description="Polar residues" evidence="8">
    <location>
        <begin position="1"/>
        <end position="16"/>
    </location>
</feature>
<dbReference type="GO" id="GO:0071013">
    <property type="term" value="C:catalytic step 2 spliceosome"/>
    <property type="evidence" value="ECO:0007669"/>
    <property type="project" value="TreeGrafter"/>
</dbReference>
<evidence type="ECO:0000256" key="1">
    <source>
        <dbReference type="ARBA" id="ARBA00004642"/>
    </source>
</evidence>
<proteinExistence type="inferred from homology"/>
<feature type="region of interest" description="Disordered" evidence="8">
    <location>
        <begin position="378"/>
        <end position="543"/>
    </location>
</feature>
<feature type="compositionally biased region" description="Low complexity" evidence="8">
    <location>
        <begin position="514"/>
        <end position="527"/>
    </location>
</feature>
<dbReference type="InterPro" id="IPR036875">
    <property type="entry name" value="Znf_CCHC_sf"/>
</dbReference>
<feature type="domain" description="CCHC-type" evidence="9">
    <location>
        <begin position="265"/>
        <end position="281"/>
    </location>
</feature>
<evidence type="ECO:0000256" key="3">
    <source>
        <dbReference type="ARBA" id="ARBA00022723"/>
    </source>
</evidence>
<accession>A0A2G5D8I5</accession>
<evidence type="ECO:0000259" key="9">
    <source>
        <dbReference type="PROSITE" id="PS50158"/>
    </source>
</evidence>
<dbReference type="GO" id="GO:0003723">
    <property type="term" value="F:RNA binding"/>
    <property type="evidence" value="ECO:0007669"/>
    <property type="project" value="TreeGrafter"/>
</dbReference>
<feature type="compositionally biased region" description="Polar residues" evidence="8">
    <location>
        <begin position="26"/>
        <end position="52"/>
    </location>
</feature>
<dbReference type="EMBL" id="KZ305043">
    <property type="protein sequence ID" value="PIA39527.1"/>
    <property type="molecule type" value="Genomic_DNA"/>
</dbReference>
<dbReference type="PROSITE" id="PS50158">
    <property type="entry name" value="ZF_CCHC"/>
    <property type="match status" value="1"/>
</dbReference>
<keyword evidence="6" id="KW-0539">Nucleus</keyword>
<dbReference type="AlphaFoldDB" id="A0A2G5D8I5"/>
<organism evidence="10 11">
    <name type="scientific">Aquilegia coerulea</name>
    <name type="common">Rocky mountain columbine</name>
    <dbReference type="NCBI Taxonomy" id="218851"/>
    <lineage>
        <taxon>Eukaryota</taxon>
        <taxon>Viridiplantae</taxon>
        <taxon>Streptophyta</taxon>
        <taxon>Embryophyta</taxon>
        <taxon>Tracheophyta</taxon>
        <taxon>Spermatophyta</taxon>
        <taxon>Magnoliopsida</taxon>
        <taxon>Ranunculales</taxon>
        <taxon>Ranunculaceae</taxon>
        <taxon>Thalictroideae</taxon>
        <taxon>Aquilegia</taxon>
    </lineage>
</organism>
<sequence>MASEDSIQLGSSSNLVVETEQIEADISTNKPSEANTQGHSSPPKNDIVNQETSSQGIEDGEIEEGQFEESMELDNQLAHEPLISHVGFNLVDTIKVSEKTIGVSSAVNGGDGCIIEQNDHIALSNHNVDERSILGVKRARMTYVDQEASVHVEYKSLTRASKRKLEELLQHWSQWHSQQKFPTDDSKEPLESGEQTVFPALYFGLEKASSVSFWMDNQTTKEQNQFIPLDGDSVPMYDRGFALGLTTDDGSANMEGGVETREASRCFNCGSYSHALRDCRKPRDNAAVDNARKQHNSKRNQTAGPRNPPRYYQDSPGGKYDGIKPGVLGSETRQLLGLGELDPPPWLHRMREIGYPVGYLDPDYEDQPSGITIYADEKTKDGEEDGEILDTNNPEPKKKMTVEFPGINAPIPENADERRWARLPEASSFDSFRNRTHPRDYGDSRRSRDYRDDGPPGVDSPRYTGYDASDSYSPRGIPIPNSGRSSDRGRWNPLVHDDSPSNSPVNYASPSSLDSRSYGSHKSSSDSSSRRNDRHDHPRHRRI</sequence>
<dbReference type="PANTHER" id="PTHR13316">
    <property type="entry name" value="ZINC FINGER, CCHC DOMAIN CONTAINING 8"/>
    <property type="match status" value="1"/>
</dbReference>
<protein>
    <recommendedName>
        <fullName evidence="9">CCHC-type domain-containing protein</fullName>
    </recommendedName>
</protein>
<feature type="compositionally biased region" description="Basic and acidic residues" evidence="8">
    <location>
        <begin position="437"/>
        <end position="454"/>
    </location>
</feature>
<evidence type="ECO:0000256" key="6">
    <source>
        <dbReference type="ARBA" id="ARBA00023242"/>
    </source>
</evidence>
<dbReference type="FunCoup" id="A0A2G5D8I5">
    <property type="interactions" value="1552"/>
</dbReference>
<feature type="compositionally biased region" description="Basic and acidic residues" evidence="8">
    <location>
        <begin position="485"/>
        <end position="499"/>
    </location>
</feature>
<evidence type="ECO:0000256" key="7">
    <source>
        <dbReference type="PROSITE-ProRule" id="PRU00047"/>
    </source>
</evidence>
<keyword evidence="3" id="KW-0479">Metal-binding</keyword>